<keyword evidence="2" id="KW-1185">Reference proteome</keyword>
<evidence type="ECO:0000313" key="2">
    <source>
        <dbReference type="Proteomes" id="UP000018890"/>
    </source>
</evidence>
<dbReference type="EMBL" id="BAUT01000018">
    <property type="protein sequence ID" value="GAE26121.1"/>
    <property type="molecule type" value="Genomic_DNA"/>
</dbReference>
<protein>
    <submittedName>
        <fullName evidence="1">Uncharacterized protein</fullName>
    </submittedName>
</protein>
<comment type="caution">
    <text evidence="1">The sequence shown here is derived from an EMBL/GenBank/DDBJ whole genome shotgun (WGS) entry which is preliminary data.</text>
</comment>
<dbReference type="AlphaFoldDB" id="W4Q215"/>
<reference evidence="1" key="1">
    <citation type="journal article" date="2014" name="Genome Announc.">
        <title>Draft Genome Sequences of Three Alkaliphilic Bacillus Strains, Bacillus wakoensis JCM 9140T, Bacillus akibai JCM 9157T, and Bacillus hemicellulosilyticus JCM 9152T.</title>
        <authorList>
            <person name="Yuki M."/>
            <person name="Oshima K."/>
            <person name="Suda W."/>
            <person name="Oshida Y."/>
            <person name="Kitamura K."/>
            <person name="Iida T."/>
            <person name="Hattori M."/>
            <person name="Ohkuma M."/>
        </authorList>
    </citation>
    <scope>NUCLEOTIDE SEQUENCE [LARGE SCALE GENOMIC DNA]</scope>
    <source>
        <strain evidence="1">JCM 9140</strain>
    </source>
</reference>
<gene>
    <name evidence="1" type="ORF">JCM9140_2150</name>
</gene>
<dbReference type="STRING" id="1236970.JCM9140_2150"/>
<dbReference type="Proteomes" id="UP000018890">
    <property type="component" value="Unassembled WGS sequence"/>
</dbReference>
<dbReference type="OrthoDB" id="2454651at2"/>
<name>W4Q215_9BACI</name>
<sequence>MSDYQQFIDEKEKIDLLFERGYEIKRVIENLSGAFVDFSQVISGKENDFIQLHIKTAEARKYFVTKMIQDQTEKSM</sequence>
<dbReference type="RefSeq" id="WP_034745358.1">
    <property type="nucleotide sequence ID" value="NZ_BAUT01000018.1"/>
</dbReference>
<organism evidence="1 2">
    <name type="scientific">Halalkalibacter wakoensis JCM 9140</name>
    <dbReference type="NCBI Taxonomy" id="1236970"/>
    <lineage>
        <taxon>Bacteria</taxon>
        <taxon>Bacillati</taxon>
        <taxon>Bacillota</taxon>
        <taxon>Bacilli</taxon>
        <taxon>Bacillales</taxon>
        <taxon>Bacillaceae</taxon>
        <taxon>Halalkalibacter</taxon>
    </lineage>
</organism>
<proteinExistence type="predicted"/>
<accession>W4Q215</accession>
<evidence type="ECO:0000313" key="1">
    <source>
        <dbReference type="EMBL" id="GAE26121.1"/>
    </source>
</evidence>